<dbReference type="OrthoDB" id="9813391at2"/>
<dbReference type="Gene3D" id="3.10.310.10">
    <property type="entry name" value="Diaminopimelate Epimerase, Chain A, domain 1"/>
    <property type="match status" value="2"/>
</dbReference>
<dbReference type="EMBL" id="FNNG01000017">
    <property type="protein sequence ID" value="SDX72702.1"/>
    <property type="molecule type" value="Genomic_DNA"/>
</dbReference>
<dbReference type="Proteomes" id="UP000198828">
    <property type="component" value="Unassembled WGS sequence"/>
</dbReference>
<evidence type="ECO:0000313" key="2">
    <source>
        <dbReference type="Proteomes" id="UP000198828"/>
    </source>
</evidence>
<sequence length="273" mass="30855">MKLRYVKVNPVENMTIFVLDPVPRKFHMKIANKLMSYNNIHGEQVGFIEREQDLIRLQMMGGEFCGNASRSLAAFIVYSQYPNIKKIDQVYEVTIKTSGIEGIITCKVTPTEKGNSFFSEINMPLPLLIKEFHFKEGNNSIKSIKVSLPGIIHFIVDANKVQDKDSFFKVIKNEMDKEEYDAFGIMYYDRESNFLTPLVYVKNTDSLFWERSCASGTAALGAALAYESESSISKEIQQPGGSLEISIDWKSNNIDSIKLDGLVEIVSEGIAYL</sequence>
<protein>
    <submittedName>
        <fullName evidence="1">Diaminopimelate epimerase</fullName>
    </submittedName>
</protein>
<dbReference type="Pfam" id="PF26317">
    <property type="entry name" value="CntK_N"/>
    <property type="match status" value="1"/>
</dbReference>
<proteinExistence type="predicted"/>
<accession>A0A1H3E1V3</accession>
<gene>
    <name evidence="1" type="ORF">SAMN05660923_02823</name>
</gene>
<dbReference type="RefSeq" id="WP_093754761.1">
    <property type="nucleotide sequence ID" value="NZ_BSYN01000005.1"/>
</dbReference>
<name>A0A1H3E1V3_9FIRM</name>
<reference evidence="1 2" key="1">
    <citation type="submission" date="2016-10" db="EMBL/GenBank/DDBJ databases">
        <authorList>
            <person name="de Groot N.N."/>
        </authorList>
    </citation>
    <scope>NUCLEOTIDE SEQUENCE [LARGE SCALE GENOMIC DNA]</scope>
    <source>
        <strain evidence="1 2">DSM 23310</strain>
    </source>
</reference>
<dbReference type="AlphaFoldDB" id="A0A1H3E1V3"/>
<keyword evidence="2" id="KW-1185">Reference proteome</keyword>
<dbReference type="InterPro" id="IPR058944">
    <property type="entry name" value="CntK-like"/>
</dbReference>
<evidence type="ECO:0000313" key="1">
    <source>
        <dbReference type="EMBL" id="SDX72702.1"/>
    </source>
</evidence>
<organism evidence="1 2">
    <name type="scientific">Tepidimicrobium xylanilyticum</name>
    <dbReference type="NCBI Taxonomy" id="1123352"/>
    <lineage>
        <taxon>Bacteria</taxon>
        <taxon>Bacillati</taxon>
        <taxon>Bacillota</taxon>
        <taxon>Tissierellia</taxon>
        <taxon>Tissierellales</taxon>
        <taxon>Tepidimicrobiaceae</taxon>
        <taxon>Tepidimicrobium</taxon>
    </lineage>
</organism>